<reference evidence="4 5" key="1">
    <citation type="submission" date="2021-02" db="EMBL/GenBank/DDBJ databases">
        <title>Porcisia hertigi Genome sequencing and assembly.</title>
        <authorList>
            <person name="Almutairi H."/>
            <person name="Gatherer D."/>
        </authorList>
    </citation>
    <scope>NUCLEOTIDE SEQUENCE [LARGE SCALE GENOMIC DNA]</scope>
    <source>
        <strain evidence="4 5">C119</strain>
    </source>
</reference>
<organism evidence="4 5">
    <name type="scientific">Porcisia hertigi</name>
    <dbReference type="NCBI Taxonomy" id="2761500"/>
    <lineage>
        <taxon>Eukaryota</taxon>
        <taxon>Discoba</taxon>
        <taxon>Euglenozoa</taxon>
        <taxon>Kinetoplastea</taxon>
        <taxon>Metakinetoplastina</taxon>
        <taxon>Trypanosomatida</taxon>
        <taxon>Trypanosomatidae</taxon>
        <taxon>Leishmaniinae</taxon>
        <taxon>Porcisia</taxon>
    </lineage>
</organism>
<accession>A0A836HXE7</accession>
<dbReference type="CDD" id="cd00590">
    <property type="entry name" value="RRM_SF"/>
    <property type="match status" value="1"/>
</dbReference>
<dbReference type="SMART" id="SM00360">
    <property type="entry name" value="RRM"/>
    <property type="match status" value="1"/>
</dbReference>
<dbReference type="InterPro" id="IPR035979">
    <property type="entry name" value="RBD_domain_sf"/>
</dbReference>
<dbReference type="PROSITE" id="PS50102">
    <property type="entry name" value="RRM"/>
    <property type="match status" value="1"/>
</dbReference>
<dbReference type="InterPro" id="IPR001849">
    <property type="entry name" value="PH_domain"/>
</dbReference>
<evidence type="ECO:0000313" key="4">
    <source>
        <dbReference type="EMBL" id="KAG5507537.1"/>
    </source>
</evidence>
<evidence type="ECO:0000259" key="3">
    <source>
        <dbReference type="PROSITE" id="PS50102"/>
    </source>
</evidence>
<dbReference type="EMBL" id="JAFJZO010000018">
    <property type="protein sequence ID" value="KAG5507537.1"/>
    <property type="molecule type" value="Genomic_DNA"/>
</dbReference>
<dbReference type="PROSITE" id="PS50003">
    <property type="entry name" value="PH_DOMAIN"/>
    <property type="match status" value="1"/>
</dbReference>
<dbReference type="OrthoDB" id="259597at2759"/>
<dbReference type="SUPFAM" id="SSF54928">
    <property type="entry name" value="RNA-binding domain, RBD"/>
    <property type="match status" value="1"/>
</dbReference>
<sequence length="347" mass="38157">MEVMTHDAAVVYVFLDDADKAVSMQDVEEWLQILNEVLEIKLQFDAATKRPCYYVRFRSAAAAQQAVQYLNGARLKNCVVTIQSHVYAAQSGTQTEAASATAPLLTSGTAATQMRERCRETAELPFNHLLPPDLQMDWRLAECLPDLEKIPDYAADGTTMWQKLQGLQKELVEIYRELETTASQVASTDAQLTQLLQRNGSGSPTDGLVSFHAPAALCGRHSALQACHYLSHQQAIPFDAHTPIRVIALLTDSFGPLSLCSETVTQGGFFLGVRFVFAADEERFLAVATSSPLSVANEEGTPRQGTEWRSIVQGLGWGPRQSISAVHELFAPTVDPHLQRTVRELLA</sequence>
<evidence type="ECO:0008006" key="6">
    <source>
        <dbReference type="Google" id="ProtNLM"/>
    </source>
</evidence>
<feature type="domain" description="RRM" evidence="3">
    <location>
        <begin position="11"/>
        <end position="83"/>
    </location>
</feature>
<dbReference type="InterPro" id="IPR000504">
    <property type="entry name" value="RRM_dom"/>
</dbReference>
<dbReference type="RefSeq" id="XP_067757852.1">
    <property type="nucleotide sequence ID" value="XM_067902435.1"/>
</dbReference>
<name>A0A836HXE7_9TRYP</name>
<dbReference type="AlphaFoldDB" id="A0A836HXE7"/>
<evidence type="ECO:0000313" key="5">
    <source>
        <dbReference type="Proteomes" id="UP000674318"/>
    </source>
</evidence>
<protein>
    <recommendedName>
        <fullName evidence="6">RRM domain-containing protein</fullName>
    </recommendedName>
</protein>
<evidence type="ECO:0000259" key="2">
    <source>
        <dbReference type="PROSITE" id="PS50003"/>
    </source>
</evidence>
<dbReference type="InterPro" id="IPR012677">
    <property type="entry name" value="Nucleotide-bd_a/b_plait_sf"/>
</dbReference>
<comment type="caution">
    <text evidence="4">The sequence shown here is derived from an EMBL/GenBank/DDBJ whole genome shotgun (WGS) entry which is preliminary data.</text>
</comment>
<dbReference type="Gene3D" id="3.30.70.330">
    <property type="match status" value="1"/>
</dbReference>
<dbReference type="KEGG" id="phet:94292512"/>
<evidence type="ECO:0000256" key="1">
    <source>
        <dbReference type="PROSITE-ProRule" id="PRU00176"/>
    </source>
</evidence>
<dbReference type="Proteomes" id="UP000674318">
    <property type="component" value="Unassembled WGS sequence"/>
</dbReference>
<keyword evidence="5" id="KW-1185">Reference proteome</keyword>
<dbReference type="Pfam" id="PF00076">
    <property type="entry name" value="RRM_1"/>
    <property type="match status" value="1"/>
</dbReference>
<proteinExistence type="predicted"/>
<gene>
    <name evidence="4" type="ORF">JKF63_06486</name>
</gene>
<dbReference type="GeneID" id="94292512"/>
<keyword evidence="1" id="KW-0694">RNA-binding</keyword>
<dbReference type="GO" id="GO:0003723">
    <property type="term" value="F:RNA binding"/>
    <property type="evidence" value="ECO:0007669"/>
    <property type="project" value="UniProtKB-UniRule"/>
</dbReference>
<feature type="domain" description="PH" evidence="2">
    <location>
        <begin position="1"/>
        <end position="39"/>
    </location>
</feature>